<keyword evidence="5 6" id="KW-0472">Membrane</keyword>
<proteinExistence type="inferred from homology"/>
<dbReference type="PANTHER" id="PTHR21389:SF0">
    <property type="entry name" value="ETOPOSIDE-INDUCED PROTEIN 2.4 HOMOLOG"/>
    <property type="match status" value="1"/>
</dbReference>
<feature type="transmembrane region" description="Helical" evidence="6">
    <location>
        <begin position="196"/>
        <end position="219"/>
    </location>
</feature>
<name>A0AAV2RDU0_MEGNR</name>
<protein>
    <recommendedName>
        <fullName evidence="9">Etoposide-induced protein 2.4</fullName>
    </recommendedName>
</protein>
<dbReference type="AlphaFoldDB" id="A0AAV2RDU0"/>
<dbReference type="Proteomes" id="UP001497623">
    <property type="component" value="Unassembled WGS sequence"/>
</dbReference>
<evidence type="ECO:0000256" key="3">
    <source>
        <dbReference type="ARBA" id="ARBA00022692"/>
    </source>
</evidence>
<evidence type="ECO:0008006" key="9">
    <source>
        <dbReference type="Google" id="ProtNLM"/>
    </source>
</evidence>
<comment type="similarity">
    <text evidence="2">Belongs to the EI24 family.</text>
</comment>
<dbReference type="GO" id="GO:0016020">
    <property type="term" value="C:membrane"/>
    <property type="evidence" value="ECO:0007669"/>
    <property type="project" value="UniProtKB-SubCell"/>
</dbReference>
<evidence type="ECO:0000313" key="8">
    <source>
        <dbReference type="Proteomes" id="UP001497623"/>
    </source>
</evidence>
<keyword evidence="4 6" id="KW-1133">Transmembrane helix</keyword>
<gene>
    <name evidence="7" type="ORF">MNOR_LOCUS24039</name>
</gene>
<evidence type="ECO:0000256" key="6">
    <source>
        <dbReference type="SAM" id="Phobius"/>
    </source>
</evidence>
<accession>A0AAV2RDU0</accession>
<feature type="non-terminal residue" evidence="7">
    <location>
        <position position="316"/>
    </location>
</feature>
<evidence type="ECO:0000313" key="7">
    <source>
        <dbReference type="EMBL" id="CAL4123373.1"/>
    </source>
</evidence>
<reference evidence="7 8" key="1">
    <citation type="submission" date="2024-05" db="EMBL/GenBank/DDBJ databases">
        <authorList>
            <person name="Wallberg A."/>
        </authorList>
    </citation>
    <scope>NUCLEOTIDE SEQUENCE [LARGE SCALE GENOMIC DNA]</scope>
</reference>
<keyword evidence="8" id="KW-1185">Reference proteome</keyword>
<evidence type="ECO:0000256" key="4">
    <source>
        <dbReference type="ARBA" id="ARBA00022989"/>
    </source>
</evidence>
<keyword evidence="3 6" id="KW-0812">Transmembrane</keyword>
<feature type="transmembrane region" description="Helical" evidence="6">
    <location>
        <begin position="240"/>
        <end position="263"/>
    </location>
</feature>
<feature type="transmembrane region" description="Helical" evidence="6">
    <location>
        <begin position="169"/>
        <end position="190"/>
    </location>
</feature>
<dbReference type="GO" id="GO:0005783">
    <property type="term" value="C:endoplasmic reticulum"/>
    <property type="evidence" value="ECO:0007669"/>
    <property type="project" value="TreeGrafter"/>
</dbReference>
<dbReference type="Pfam" id="PF07264">
    <property type="entry name" value="EI24"/>
    <property type="match status" value="1"/>
</dbReference>
<dbReference type="PANTHER" id="PTHR21389">
    <property type="entry name" value="P53 INDUCED PROTEIN"/>
    <property type="match status" value="1"/>
</dbReference>
<organism evidence="7 8">
    <name type="scientific">Meganyctiphanes norvegica</name>
    <name type="common">Northern krill</name>
    <name type="synonym">Thysanopoda norvegica</name>
    <dbReference type="NCBI Taxonomy" id="48144"/>
    <lineage>
        <taxon>Eukaryota</taxon>
        <taxon>Metazoa</taxon>
        <taxon>Ecdysozoa</taxon>
        <taxon>Arthropoda</taxon>
        <taxon>Crustacea</taxon>
        <taxon>Multicrustacea</taxon>
        <taxon>Malacostraca</taxon>
        <taxon>Eumalacostraca</taxon>
        <taxon>Eucarida</taxon>
        <taxon>Euphausiacea</taxon>
        <taxon>Euphausiidae</taxon>
        <taxon>Meganyctiphanes</taxon>
    </lineage>
</organism>
<dbReference type="GO" id="GO:0016236">
    <property type="term" value="P:macroautophagy"/>
    <property type="evidence" value="ECO:0007669"/>
    <property type="project" value="TreeGrafter"/>
</dbReference>
<dbReference type="EMBL" id="CAXKWB010021712">
    <property type="protein sequence ID" value="CAL4123373.1"/>
    <property type="molecule type" value="Genomic_DNA"/>
</dbReference>
<evidence type="ECO:0000256" key="1">
    <source>
        <dbReference type="ARBA" id="ARBA00004141"/>
    </source>
</evidence>
<evidence type="ECO:0000256" key="2">
    <source>
        <dbReference type="ARBA" id="ARBA00010970"/>
    </source>
</evidence>
<feature type="transmembrane region" description="Helical" evidence="6">
    <location>
        <begin position="84"/>
        <end position="110"/>
    </location>
</feature>
<comment type="caution">
    <text evidence="7">The sequence shown here is derived from an EMBL/GenBank/DDBJ whole genome shotgun (WGS) entry which is preliminary data.</text>
</comment>
<evidence type="ECO:0000256" key="5">
    <source>
        <dbReference type="ARBA" id="ARBA00023136"/>
    </source>
</evidence>
<dbReference type="InterPro" id="IPR059112">
    <property type="entry name" value="CysZ/EI24"/>
</dbReference>
<sequence>MHIKCIVNGFVRGVKDSLRGFYLIFHYDTGLPEKPRRTPTRELTNLAKRRAAQNAEKSQKQTTVHKDETRVTQRVLECCGLNGLVFGLSLVMFEMILLPTLSAVFHVVLGDGSGQVWGIVKPLLTVMFDMLWVLPIFLLSRIINTIWFQDIADSAYRQRQGRPMLFPSISKLVADVLISIFIQLLFLMQANLVMQLPLVGLNTVLGCIHMCLLNALYSFEYRWFNMGWELYKRLKFIEEHWPYFLGFGLPLALITMYPTSMFISKCTGKAMPPATIFGLQINKANPFYFYSGPQLQLFSVVVGVSNKLAQFLFTKK</sequence>
<comment type="subcellular location">
    <subcellularLocation>
        <location evidence="1">Membrane</location>
        <topology evidence="1">Multi-pass membrane protein</topology>
    </subcellularLocation>
</comment>